<evidence type="ECO:0000256" key="3">
    <source>
        <dbReference type="ARBA" id="ARBA00023274"/>
    </source>
</evidence>
<dbReference type="InterPro" id="IPR043141">
    <property type="entry name" value="Ribosomal_uL10-like_sf"/>
</dbReference>
<dbReference type="EMBL" id="SOKU01000156">
    <property type="protein sequence ID" value="TES85894.1"/>
    <property type="molecule type" value="Genomic_DNA"/>
</dbReference>
<dbReference type="NCBIfam" id="NF000955">
    <property type="entry name" value="PRK00099.1-1"/>
    <property type="match status" value="1"/>
</dbReference>
<dbReference type="GO" id="GO:0005840">
    <property type="term" value="C:ribosome"/>
    <property type="evidence" value="ECO:0007669"/>
    <property type="project" value="UniProtKB-KW"/>
</dbReference>
<evidence type="ECO:0000256" key="4">
    <source>
        <dbReference type="ARBA" id="ARBA00035202"/>
    </source>
</evidence>
<keyword evidence="5" id="KW-0699">rRNA-binding</keyword>
<accession>A0A523QJU9</accession>
<dbReference type="Gene3D" id="6.10.250.290">
    <property type="match status" value="1"/>
</dbReference>
<dbReference type="HAMAP" id="MF_00362">
    <property type="entry name" value="Ribosomal_uL10"/>
    <property type="match status" value="1"/>
</dbReference>
<dbReference type="InterPro" id="IPR022973">
    <property type="entry name" value="Ribosomal_uL10_bac"/>
</dbReference>
<keyword evidence="5" id="KW-0694">RNA-binding</keyword>
<protein>
    <recommendedName>
        <fullName evidence="4 5">Large ribosomal subunit protein uL10</fullName>
    </recommendedName>
</protein>
<dbReference type="GO" id="GO:0070180">
    <property type="term" value="F:large ribosomal subunit rRNA binding"/>
    <property type="evidence" value="ECO:0007669"/>
    <property type="project" value="UniProtKB-UniRule"/>
</dbReference>
<proteinExistence type="inferred from homology"/>
<sequence>MALKEKTERVQEIRRLLGTCPASFIVDYRGLKVAELTQLRGKLREGKAIFRVVKNTLATRSVEEGELEGLGQFFCGPTAVVFVEGDPLISARVLVDFLPDHPNLSIKGGLLGGDFLEEDQVKSLGKMPSREVLLSQMVFFLQLPVARLTGALSSPLRRLMYVLNAISAKKGG</sequence>
<dbReference type="Pfam" id="PF00466">
    <property type="entry name" value="Ribosomal_L10"/>
    <property type="match status" value="1"/>
</dbReference>
<evidence type="ECO:0000256" key="5">
    <source>
        <dbReference type="HAMAP-Rule" id="MF_00362"/>
    </source>
</evidence>
<comment type="caution">
    <text evidence="6">The sequence shown here is derived from an EMBL/GenBank/DDBJ whole genome shotgun (WGS) entry which is preliminary data.</text>
</comment>
<dbReference type="Gene3D" id="3.30.70.1730">
    <property type="match status" value="1"/>
</dbReference>
<dbReference type="PANTHER" id="PTHR11560">
    <property type="entry name" value="39S RIBOSOMAL PROTEIN L10, MITOCHONDRIAL"/>
    <property type="match status" value="1"/>
</dbReference>
<dbReference type="GO" id="GO:1990904">
    <property type="term" value="C:ribonucleoprotein complex"/>
    <property type="evidence" value="ECO:0007669"/>
    <property type="project" value="UniProtKB-KW"/>
</dbReference>
<dbReference type="CDD" id="cd05797">
    <property type="entry name" value="Ribosomal_L10"/>
    <property type="match status" value="1"/>
</dbReference>
<dbReference type="InterPro" id="IPR001790">
    <property type="entry name" value="Ribosomal_uL10"/>
</dbReference>
<evidence type="ECO:0000313" key="6">
    <source>
        <dbReference type="EMBL" id="TES85894.1"/>
    </source>
</evidence>
<dbReference type="Proteomes" id="UP000320781">
    <property type="component" value="Unassembled WGS sequence"/>
</dbReference>
<evidence type="ECO:0000256" key="1">
    <source>
        <dbReference type="ARBA" id="ARBA00008889"/>
    </source>
</evidence>
<dbReference type="GO" id="GO:0006412">
    <property type="term" value="P:translation"/>
    <property type="evidence" value="ECO:0007669"/>
    <property type="project" value="UniProtKB-UniRule"/>
</dbReference>
<evidence type="ECO:0000256" key="2">
    <source>
        <dbReference type="ARBA" id="ARBA00022980"/>
    </source>
</evidence>
<dbReference type="InterPro" id="IPR047865">
    <property type="entry name" value="Ribosomal_uL10_bac_type"/>
</dbReference>
<dbReference type="AlphaFoldDB" id="A0A523QJU9"/>
<comment type="similarity">
    <text evidence="1 5">Belongs to the universal ribosomal protein uL10 family.</text>
</comment>
<organism evidence="6 7">
    <name type="scientific">Aerophobetes bacterium</name>
    <dbReference type="NCBI Taxonomy" id="2030807"/>
    <lineage>
        <taxon>Bacteria</taxon>
        <taxon>Candidatus Aerophobota</taxon>
    </lineage>
</organism>
<evidence type="ECO:0000313" key="7">
    <source>
        <dbReference type="Proteomes" id="UP000320781"/>
    </source>
</evidence>
<reference evidence="6 7" key="1">
    <citation type="submission" date="2019-03" db="EMBL/GenBank/DDBJ databases">
        <title>Metabolic potential of uncultured bacteria and archaea associated with petroleum seepage in deep-sea sediments.</title>
        <authorList>
            <person name="Dong X."/>
            <person name="Hubert C."/>
        </authorList>
    </citation>
    <scope>NUCLEOTIDE SEQUENCE [LARGE SCALE GENOMIC DNA]</scope>
    <source>
        <strain evidence="6">E44_bin92</strain>
    </source>
</reference>
<keyword evidence="3 5" id="KW-0687">Ribonucleoprotein</keyword>
<comment type="subunit">
    <text evidence="5">Part of the ribosomal stalk of the 50S ribosomal subunit. The N-terminus interacts with L11 and the large rRNA to form the base of the stalk. The C-terminus forms an elongated spine to which L12 dimers bind in a sequential fashion forming a multimeric L10(L12)X complex.</text>
</comment>
<dbReference type="SUPFAM" id="SSF160369">
    <property type="entry name" value="Ribosomal protein L10-like"/>
    <property type="match status" value="1"/>
</dbReference>
<comment type="function">
    <text evidence="5">Forms part of the ribosomal stalk, playing a central role in the interaction of the ribosome with GTP-bound translation factors.</text>
</comment>
<keyword evidence="2 5" id="KW-0689">Ribosomal protein</keyword>
<gene>
    <name evidence="5" type="primary">rplJ</name>
    <name evidence="6" type="ORF">E3J95_03330</name>
</gene>
<name>A0A523QJU9_UNCAE</name>